<dbReference type="Pfam" id="PF02738">
    <property type="entry name" value="MoCoBD_1"/>
    <property type="match status" value="1"/>
</dbReference>
<evidence type="ECO:0000313" key="4">
    <source>
        <dbReference type="EMBL" id="QRR00165.1"/>
    </source>
</evidence>
<gene>
    <name evidence="4" type="ORF">HWI92_04220</name>
</gene>
<proteinExistence type="predicted"/>
<dbReference type="InterPro" id="IPR008274">
    <property type="entry name" value="AldOxase/xan_DH_MoCoBD1"/>
</dbReference>
<dbReference type="InterPro" id="IPR016208">
    <property type="entry name" value="Ald_Oxase/xanthine_DH-like"/>
</dbReference>
<dbReference type="SUPFAM" id="SSF56003">
    <property type="entry name" value="Molybdenum cofactor-binding domain"/>
    <property type="match status" value="1"/>
</dbReference>
<dbReference type="Pfam" id="PF01315">
    <property type="entry name" value="Ald_Xan_dh_C"/>
    <property type="match status" value="1"/>
</dbReference>
<organism evidence="4 5">
    <name type="scientific">Dyadobacter sandarakinus</name>
    <dbReference type="NCBI Taxonomy" id="2747268"/>
    <lineage>
        <taxon>Bacteria</taxon>
        <taxon>Pseudomonadati</taxon>
        <taxon>Bacteroidota</taxon>
        <taxon>Cytophagia</taxon>
        <taxon>Cytophagales</taxon>
        <taxon>Spirosomataceae</taxon>
        <taxon>Dyadobacter</taxon>
    </lineage>
</organism>
<reference evidence="4 5" key="1">
    <citation type="submission" date="2020-06" db="EMBL/GenBank/DDBJ databases">
        <title>Dyadobacter sandarakinus sp. nov., isolated from the soil of the Arctic Yellow River Station.</title>
        <authorList>
            <person name="Zhang Y."/>
            <person name="Peng F."/>
        </authorList>
    </citation>
    <scope>NUCLEOTIDE SEQUENCE [LARGE SCALE GENOMIC DNA]</scope>
    <source>
        <strain evidence="4 5">Q3-56</strain>
    </source>
</reference>
<dbReference type="InterPro" id="IPR036856">
    <property type="entry name" value="Ald_Oxase/Xan_DH_a/b_sf"/>
</dbReference>
<dbReference type="Gene3D" id="3.30.365.10">
    <property type="entry name" value="Aldehyde oxidase/xanthine dehydrogenase, molybdopterin binding domain"/>
    <property type="match status" value="4"/>
</dbReference>
<dbReference type="SUPFAM" id="SSF54665">
    <property type="entry name" value="CO dehydrogenase molybdoprotein N-domain-like"/>
    <property type="match status" value="1"/>
</dbReference>
<dbReference type="InterPro" id="IPR046867">
    <property type="entry name" value="AldOxase/xan_DH_MoCoBD2"/>
</dbReference>
<evidence type="ECO:0000256" key="2">
    <source>
        <dbReference type="ARBA" id="ARBA00023002"/>
    </source>
</evidence>
<keyword evidence="5" id="KW-1185">Reference proteome</keyword>
<dbReference type="InterPro" id="IPR000674">
    <property type="entry name" value="Ald_Oxase/Xan_DH_a/b"/>
</dbReference>
<sequence>MSETGKPINRIDGRMKVSGKATYSAEFNQPNMVYAFPVRATIAKGKIASIDDVAAKKEPGVLAVISYKNALKLKPLDMQAQMKAGAAFLGENLPPLQTNVVQYPGQFIAVVVAETYEQARAAAYKLKVRYTAEKAAVDLKTEIPNSKKPKMFMGEEAQVNEGKTAAPFAAASQKVDHTYSTPAEHHHPMEPHATIAVWDGTDKLTLYDATQGVGLTGTIAAYFLGLKPENVHVIAPFVGGGFGSKGLWLHTLMVAMAAKAVGRPVKLALTRQMMQTNVGHRAATIQKVALGTDAAGKLSMIRHHTATYNNLTQFFEPSGKQSLVLYQAPVREVTYNIAHLDRSTPTFMRAPGESPGTFALECAMDEMAYKLKVDPIEFRITNHTTKDPMKGHDFSSEFLIDCYRIGAEKFGWSARNMEPRQNRNGKYLVGYGMATATYPGGRSAASVKVAMNAKGDVTVMTASIDIGTGTYTVLAQTAADALGVPVDRIDVKIGDSSLPPAPLAGGSQTTASIHPAAMEACVLLRKELAALAIADPDSKLNGRKPEEIGYGDGKLFVTGDDKKTDSYLNILSRAKRSEIEACATTLPVSGAGLTVPSALCTPSQTPPEQNSDIKQYAFHSFGAQFAEVWVDEDFGTIRVKRFTSVQDVGRIMNEKTARSQIIGGVIFGIGAALMEATEYDKRWGNPVTRTLADYHVPVHLDVPPIDVHFIGKPDPHISPIGARGIGEIGITGVSAAIANAVFNATGKRLRDLPLTPEKFMNEEPVKV</sequence>
<keyword evidence="1" id="KW-0500">Molybdenum</keyword>
<protein>
    <submittedName>
        <fullName evidence="4">Xanthine dehydrogenase family protein molybdopterin-binding subunit</fullName>
    </submittedName>
</protein>
<dbReference type="SMART" id="SM01008">
    <property type="entry name" value="Ald_Xan_dh_C"/>
    <property type="match status" value="1"/>
</dbReference>
<evidence type="ECO:0000259" key="3">
    <source>
        <dbReference type="SMART" id="SM01008"/>
    </source>
</evidence>
<dbReference type="EMBL" id="CP056775">
    <property type="protein sequence ID" value="QRR00165.1"/>
    <property type="molecule type" value="Genomic_DNA"/>
</dbReference>
<dbReference type="PANTHER" id="PTHR11908">
    <property type="entry name" value="XANTHINE DEHYDROGENASE"/>
    <property type="match status" value="1"/>
</dbReference>
<dbReference type="InterPro" id="IPR037165">
    <property type="entry name" value="AldOxase/xan_DH_Mopterin-bd_sf"/>
</dbReference>
<feature type="domain" description="Aldehyde oxidase/xanthine dehydrogenase a/b hammerhead" evidence="3">
    <location>
        <begin position="18"/>
        <end position="134"/>
    </location>
</feature>
<evidence type="ECO:0000256" key="1">
    <source>
        <dbReference type="ARBA" id="ARBA00022505"/>
    </source>
</evidence>
<keyword evidence="2" id="KW-0560">Oxidoreductase</keyword>
<name>A0ABX7I2R4_9BACT</name>
<dbReference type="Gene3D" id="3.90.1170.50">
    <property type="entry name" value="Aldehyde oxidase/xanthine dehydrogenase, a/b hammerhead"/>
    <property type="match status" value="1"/>
</dbReference>
<dbReference type="RefSeq" id="WP_204660926.1">
    <property type="nucleotide sequence ID" value="NZ_CP056775.1"/>
</dbReference>
<dbReference type="PANTHER" id="PTHR11908:SF132">
    <property type="entry name" value="ALDEHYDE OXIDASE 1-RELATED"/>
    <property type="match status" value="1"/>
</dbReference>
<accession>A0ABX7I2R4</accession>
<dbReference type="Pfam" id="PF20256">
    <property type="entry name" value="MoCoBD_2"/>
    <property type="match status" value="1"/>
</dbReference>
<evidence type="ECO:0000313" key="5">
    <source>
        <dbReference type="Proteomes" id="UP000612680"/>
    </source>
</evidence>
<dbReference type="Proteomes" id="UP000612680">
    <property type="component" value="Chromosome"/>
</dbReference>